<evidence type="ECO:0000256" key="1">
    <source>
        <dbReference type="SAM" id="MobiDB-lite"/>
    </source>
</evidence>
<gene>
    <name evidence="2" type="ORF">B0T21DRAFT_388390</name>
</gene>
<feature type="region of interest" description="Disordered" evidence="1">
    <location>
        <begin position="177"/>
        <end position="214"/>
    </location>
</feature>
<keyword evidence="3" id="KW-1185">Reference proteome</keyword>
<proteinExistence type="predicted"/>
<evidence type="ECO:0000313" key="3">
    <source>
        <dbReference type="Proteomes" id="UP001172159"/>
    </source>
</evidence>
<name>A0AA40EXM4_9PEZI</name>
<feature type="compositionally biased region" description="Acidic residues" evidence="1">
    <location>
        <begin position="38"/>
        <end position="81"/>
    </location>
</feature>
<protein>
    <submittedName>
        <fullName evidence="2">Uncharacterized protein</fullName>
    </submittedName>
</protein>
<accession>A0AA40EXM4</accession>
<evidence type="ECO:0000313" key="2">
    <source>
        <dbReference type="EMBL" id="KAK0747264.1"/>
    </source>
</evidence>
<organism evidence="2 3">
    <name type="scientific">Apiosordaria backusii</name>
    <dbReference type="NCBI Taxonomy" id="314023"/>
    <lineage>
        <taxon>Eukaryota</taxon>
        <taxon>Fungi</taxon>
        <taxon>Dikarya</taxon>
        <taxon>Ascomycota</taxon>
        <taxon>Pezizomycotina</taxon>
        <taxon>Sordariomycetes</taxon>
        <taxon>Sordariomycetidae</taxon>
        <taxon>Sordariales</taxon>
        <taxon>Lasiosphaeriaceae</taxon>
        <taxon>Apiosordaria</taxon>
    </lineage>
</organism>
<dbReference type="EMBL" id="JAUKTV010000001">
    <property type="protein sequence ID" value="KAK0747264.1"/>
    <property type="molecule type" value="Genomic_DNA"/>
</dbReference>
<sequence length="273" mass="30137">MIYLIWTNLKTDPNAFLTILRASLLPLRLKRCRSGESESGESESGESESGESESGESESGESESGESESGESESGESESGEMEAVGLKALHRTNIQKSAFNCVSLSEVLDRVPSSVFFQHLHHQQHLQLGTTALTASQSFLPQLPQAYQRYKPLWATEPMEVVGSDKEENEVFNAHKGASRISPHTVVPRSPGTPESSRPRVAQPPNEPAKWPNRSISQMNVHYHFFEITFDGRSPNVTISELTLGMFVQTQIPSLLRAIFGRSTSRHDSKAP</sequence>
<dbReference type="Proteomes" id="UP001172159">
    <property type="component" value="Unassembled WGS sequence"/>
</dbReference>
<comment type="caution">
    <text evidence="2">The sequence shown here is derived from an EMBL/GenBank/DDBJ whole genome shotgun (WGS) entry which is preliminary data.</text>
</comment>
<reference evidence="2" key="1">
    <citation type="submission" date="2023-06" db="EMBL/GenBank/DDBJ databases">
        <title>Genome-scale phylogeny and comparative genomics of the fungal order Sordariales.</title>
        <authorList>
            <consortium name="Lawrence Berkeley National Laboratory"/>
            <person name="Hensen N."/>
            <person name="Bonometti L."/>
            <person name="Westerberg I."/>
            <person name="Brannstrom I.O."/>
            <person name="Guillou S."/>
            <person name="Cros-Aarteil S."/>
            <person name="Calhoun S."/>
            <person name="Haridas S."/>
            <person name="Kuo A."/>
            <person name="Mondo S."/>
            <person name="Pangilinan J."/>
            <person name="Riley R."/>
            <person name="Labutti K."/>
            <person name="Andreopoulos B."/>
            <person name="Lipzen A."/>
            <person name="Chen C."/>
            <person name="Yanf M."/>
            <person name="Daum C."/>
            <person name="Ng V."/>
            <person name="Clum A."/>
            <person name="Steindorff A."/>
            <person name="Ohm R."/>
            <person name="Martin F."/>
            <person name="Silar P."/>
            <person name="Natvig D."/>
            <person name="Lalanne C."/>
            <person name="Gautier V."/>
            <person name="Ament-Velasquez S.L."/>
            <person name="Kruys A."/>
            <person name="Hutchinson M.I."/>
            <person name="Powell A.J."/>
            <person name="Barry K."/>
            <person name="Miller A.N."/>
            <person name="Grigoriev I.V."/>
            <person name="Debuchy R."/>
            <person name="Gladieux P."/>
            <person name="Thoren M.H."/>
            <person name="Johannesson H."/>
        </authorList>
    </citation>
    <scope>NUCLEOTIDE SEQUENCE</scope>
    <source>
        <strain evidence="2">CBS 540.89</strain>
    </source>
</reference>
<dbReference type="AlphaFoldDB" id="A0AA40EXM4"/>
<feature type="region of interest" description="Disordered" evidence="1">
    <location>
        <begin position="33"/>
        <end position="83"/>
    </location>
</feature>